<dbReference type="AlphaFoldDB" id="A0A0C3LL61"/>
<dbReference type="GO" id="GO:0005506">
    <property type="term" value="F:iron ion binding"/>
    <property type="evidence" value="ECO:0007669"/>
    <property type="project" value="InterPro"/>
</dbReference>
<dbReference type="PANTHER" id="PTHR24304">
    <property type="entry name" value="CYTOCHROME P450 FAMILY 7"/>
    <property type="match status" value="1"/>
</dbReference>
<dbReference type="Proteomes" id="UP000054248">
    <property type="component" value="Unassembled WGS sequence"/>
</dbReference>
<evidence type="ECO:0000313" key="9">
    <source>
        <dbReference type="EMBL" id="KIO22107.1"/>
    </source>
</evidence>
<dbReference type="PANTHER" id="PTHR24304:SF2">
    <property type="entry name" value="24-HYDROXYCHOLESTEROL 7-ALPHA-HYDROXYLASE"/>
    <property type="match status" value="1"/>
</dbReference>
<dbReference type="PROSITE" id="PS00086">
    <property type="entry name" value="CYTOCHROME_P450"/>
    <property type="match status" value="1"/>
</dbReference>
<reference evidence="9 10" key="1">
    <citation type="submission" date="2014-04" db="EMBL/GenBank/DDBJ databases">
        <authorList>
            <consortium name="DOE Joint Genome Institute"/>
            <person name="Kuo A."/>
            <person name="Girlanda M."/>
            <person name="Perotto S."/>
            <person name="Kohler A."/>
            <person name="Nagy L.G."/>
            <person name="Floudas D."/>
            <person name="Copeland A."/>
            <person name="Barry K.W."/>
            <person name="Cichocki N."/>
            <person name="Veneault-Fourrey C."/>
            <person name="LaButti K."/>
            <person name="Lindquist E.A."/>
            <person name="Lipzen A."/>
            <person name="Lundell T."/>
            <person name="Morin E."/>
            <person name="Murat C."/>
            <person name="Sun H."/>
            <person name="Tunlid A."/>
            <person name="Henrissat B."/>
            <person name="Grigoriev I.V."/>
            <person name="Hibbett D.S."/>
            <person name="Martin F."/>
            <person name="Nordberg H.P."/>
            <person name="Cantor M.N."/>
            <person name="Hua S.X."/>
        </authorList>
    </citation>
    <scope>NUCLEOTIDE SEQUENCE [LARGE SCALE GENOMIC DNA]</scope>
    <source>
        <strain evidence="9 10">MUT 4182</strain>
    </source>
</reference>
<dbReference type="EMBL" id="KN823118">
    <property type="protein sequence ID" value="KIO22107.1"/>
    <property type="molecule type" value="Genomic_DNA"/>
</dbReference>
<protein>
    <recommendedName>
        <fullName evidence="11">Cytochrome P450</fullName>
    </recommendedName>
</protein>
<feature type="binding site" description="axial binding residue" evidence="6">
    <location>
        <position position="448"/>
    </location>
    <ligand>
        <name>heme</name>
        <dbReference type="ChEBI" id="CHEBI:30413"/>
    </ligand>
    <ligandPart>
        <name>Fe</name>
        <dbReference type="ChEBI" id="CHEBI:18248"/>
    </ligandPart>
</feature>
<evidence type="ECO:0000256" key="6">
    <source>
        <dbReference type="PIRSR" id="PIRSR602403-1"/>
    </source>
</evidence>
<dbReference type="GO" id="GO:0008395">
    <property type="term" value="F:steroid hydroxylase activity"/>
    <property type="evidence" value="ECO:0007669"/>
    <property type="project" value="TreeGrafter"/>
</dbReference>
<comment type="similarity">
    <text evidence="2 7">Belongs to the cytochrome P450 family.</text>
</comment>
<dbReference type="GO" id="GO:0020037">
    <property type="term" value="F:heme binding"/>
    <property type="evidence" value="ECO:0007669"/>
    <property type="project" value="InterPro"/>
</dbReference>
<gene>
    <name evidence="9" type="ORF">M407DRAFT_28323</name>
</gene>
<dbReference type="GO" id="GO:0016705">
    <property type="term" value="F:oxidoreductase activity, acting on paired donors, with incorporation or reduction of molecular oxygen"/>
    <property type="evidence" value="ECO:0007669"/>
    <property type="project" value="InterPro"/>
</dbReference>
<dbReference type="PRINTS" id="PR00465">
    <property type="entry name" value="EP450IV"/>
</dbReference>
<evidence type="ECO:0000256" key="7">
    <source>
        <dbReference type="RuleBase" id="RU000461"/>
    </source>
</evidence>
<dbReference type="Gene3D" id="1.10.630.10">
    <property type="entry name" value="Cytochrome P450"/>
    <property type="match status" value="1"/>
</dbReference>
<keyword evidence="8" id="KW-0472">Membrane</keyword>
<evidence type="ECO:0000256" key="2">
    <source>
        <dbReference type="ARBA" id="ARBA00010617"/>
    </source>
</evidence>
<dbReference type="HOGENOM" id="CLU_018012_3_0_1"/>
<dbReference type="InterPro" id="IPR036396">
    <property type="entry name" value="Cyt_P450_sf"/>
</dbReference>
<proteinExistence type="inferred from homology"/>
<keyword evidence="10" id="KW-1185">Reference proteome</keyword>
<feature type="transmembrane region" description="Helical" evidence="8">
    <location>
        <begin position="6"/>
        <end position="27"/>
    </location>
</feature>
<organism evidence="9 10">
    <name type="scientific">Tulasnella calospora MUT 4182</name>
    <dbReference type="NCBI Taxonomy" id="1051891"/>
    <lineage>
        <taxon>Eukaryota</taxon>
        <taxon>Fungi</taxon>
        <taxon>Dikarya</taxon>
        <taxon>Basidiomycota</taxon>
        <taxon>Agaricomycotina</taxon>
        <taxon>Agaricomycetes</taxon>
        <taxon>Cantharellales</taxon>
        <taxon>Tulasnellaceae</taxon>
        <taxon>Tulasnella</taxon>
    </lineage>
</organism>
<dbReference type="InterPro" id="IPR002403">
    <property type="entry name" value="Cyt_P450_E_grp-IV"/>
</dbReference>
<dbReference type="STRING" id="1051891.A0A0C3LL61"/>
<keyword evidence="8" id="KW-1133">Transmembrane helix</keyword>
<dbReference type="InterPro" id="IPR001128">
    <property type="entry name" value="Cyt_P450"/>
</dbReference>
<keyword evidence="5 6" id="KW-0408">Iron</keyword>
<evidence type="ECO:0000313" key="10">
    <source>
        <dbReference type="Proteomes" id="UP000054248"/>
    </source>
</evidence>
<evidence type="ECO:0000256" key="8">
    <source>
        <dbReference type="SAM" id="Phobius"/>
    </source>
</evidence>
<evidence type="ECO:0000256" key="3">
    <source>
        <dbReference type="ARBA" id="ARBA00022617"/>
    </source>
</evidence>
<evidence type="ECO:0000256" key="4">
    <source>
        <dbReference type="ARBA" id="ARBA00022723"/>
    </source>
</evidence>
<keyword evidence="7" id="KW-0503">Monooxygenase</keyword>
<keyword evidence="4 6" id="KW-0479">Metal-binding</keyword>
<keyword evidence="7" id="KW-0560">Oxidoreductase</keyword>
<reference evidence="10" key="2">
    <citation type="submission" date="2015-01" db="EMBL/GenBank/DDBJ databases">
        <title>Evolutionary Origins and Diversification of the Mycorrhizal Mutualists.</title>
        <authorList>
            <consortium name="DOE Joint Genome Institute"/>
            <consortium name="Mycorrhizal Genomics Consortium"/>
            <person name="Kohler A."/>
            <person name="Kuo A."/>
            <person name="Nagy L.G."/>
            <person name="Floudas D."/>
            <person name="Copeland A."/>
            <person name="Barry K.W."/>
            <person name="Cichocki N."/>
            <person name="Veneault-Fourrey C."/>
            <person name="LaButti K."/>
            <person name="Lindquist E.A."/>
            <person name="Lipzen A."/>
            <person name="Lundell T."/>
            <person name="Morin E."/>
            <person name="Murat C."/>
            <person name="Riley R."/>
            <person name="Ohm R."/>
            <person name="Sun H."/>
            <person name="Tunlid A."/>
            <person name="Henrissat B."/>
            <person name="Grigoriev I.V."/>
            <person name="Hibbett D.S."/>
            <person name="Martin F."/>
        </authorList>
    </citation>
    <scope>NUCLEOTIDE SEQUENCE [LARGE SCALE GENOMIC DNA]</scope>
    <source>
        <strain evidence="10">MUT 4182</strain>
    </source>
</reference>
<dbReference type="OrthoDB" id="3366823at2759"/>
<keyword evidence="3 6" id="KW-0349">Heme</keyword>
<evidence type="ECO:0000256" key="5">
    <source>
        <dbReference type="ARBA" id="ARBA00023004"/>
    </source>
</evidence>
<sequence length="509" mass="57516">MFDAENQLSVYAAFATVFLSLYAWLLIRDRTQRSDEPPYYPYLIPGLGHALRYADNQRFYFRVRQYFSSRQPYSLRFPGNKAYVVSDPADVTIVYRNSTALSFDTYIERGIAFVYGVRPLELGSPVGSPTLRDVVKGGTAANGTVVENSHVYSRRYLLQESALDDLTRRTALEVSRLLDTCEFGQEIGLHKWSRAILPTAVTNAIYGPGLLEAHPDLIDKIWEFDDSFHKILSSPPFLLRKVYNTRHELYRIFSDYVRDDDHGEQMREGAFGLATARAENLKEAGSSVQMRAGCEIPLFHALHANATPTAFWVLAYILSTLGLKDRILQEISPAFKRRTMGNDEPDIDITYLVSPKSCPLIHSCLYEAMRLTSGSLSTRLVEKPTSIGPYTLYPRNSVFVPSRVAHLAEDYWGPDVLQFDPDRFIKRPEELRPGNMWLRPFGGGATICPGRQYAGNEVKLFVAGVLRRFEVELRSGSAVPPVDYSIPSAGMMKPAYDLTVKLTRKVFQT</sequence>
<dbReference type="Pfam" id="PF00067">
    <property type="entry name" value="p450"/>
    <property type="match status" value="1"/>
</dbReference>
<name>A0A0C3LL61_9AGAM</name>
<comment type="cofactor">
    <cofactor evidence="1 6">
        <name>heme</name>
        <dbReference type="ChEBI" id="CHEBI:30413"/>
    </cofactor>
</comment>
<accession>A0A0C3LL61</accession>
<dbReference type="SUPFAM" id="SSF48264">
    <property type="entry name" value="Cytochrome P450"/>
    <property type="match status" value="1"/>
</dbReference>
<dbReference type="CDD" id="cd11040">
    <property type="entry name" value="CYP7_CYP8-like"/>
    <property type="match status" value="1"/>
</dbReference>
<dbReference type="InterPro" id="IPR050529">
    <property type="entry name" value="CYP450_sterol_14alpha_dmase"/>
</dbReference>
<keyword evidence="8" id="KW-0812">Transmembrane</keyword>
<evidence type="ECO:0000256" key="1">
    <source>
        <dbReference type="ARBA" id="ARBA00001971"/>
    </source>
</evidence>
<evidence type="ECO:0008006" key="11">
    <source>
        <dbReference type="Google" id="ProtNLM"/>
    </source>
</evidence>
<dbReference type="InterPro" id="IPR017972">
    <property type="entry name" value="Cyt_P450_CS"/>
</dbReference>